<dbReference type="EMBL" id="JBAMMX010000002">
    <property type="protein sequence ID" value="KAK6945807.1"/>
    <property type="molecule type" value="Genomic_DNA"/>
</dbReference>
<reference evidence="3 4" key="1">
    <citation type="submission" date="2023-12" db="EMBL/GenBank/DDBJ databases">
        <title>A high-quality genome assembly for Dillenia turbinata (Dilleniales).</title>
        <authorList>
            <person name="Chanderbali A."/>
        </authorList>
    </citation>
    <scope>NUCLEOTIDE SEQUENCE [LARGE SCALE GENOMIC DNA]</scope>
    <source>
        <strain evidence="3">LSX21</strain>
        <tissue evidence="3">Leaf</tissue>
    </source>
</reference>
<dbReference type="GO" id="GO:0003700">
    <property type="term" value="F:DNA-binding transcription factor activity"/>
    <property type="evidence" value="ECO:0007669"/>
    <property type="project" value="InterPro"/>
</dbReference>
<feature type="domain" description="K-box" evidence="2">
    <location>
        <begin position="77"/>
        <end position="135"/>
    </location>
</feature>
<name>A0AAN8WGZ5_9MAGN</name>
<evidence type="ECO:0000313" key="4">
    <source>
        <dbReference type="Proteomes" id="UP001370490"/>
    </source>
</evidence>
<dbReference type="AlphaFoldDB" id="A0AAN8WGZ5"/>
<dbReference type="Pfam" id="PF01486">
    <property type="entry name" value="K-box"/>
    <property type="match status" value="1"/>
</dbReference>
<evidence type="ECO:0000313" key="3">
    <source>
        <dbReference type="EMBL" id="KAK6945807.1"/>
    </source>
</evidence>
<organism evidence="3 4">
    <name type="scientific">Dillenia turbinata</name>
    <dbReference type="NCBI Taxonomy" id="194707"/>
    <lineage>
        <taxon>Eukaryota</taxon>
        <taxon>Viridiplantae</taxon>
        <taxon>Streptophyta</taxon>
        <taxon>Embryophyta</taxon>
        <taxon>Tracheophyta</taxon>
        <taxon>Spermatophyta</taxon>
        <taxon>Magnoliopsida</taxon>
        <taxon>eudicotyledons</taxon>
        <taxon>Gunneridae</taxon>
        <taxon>Pentapetalae</taxon>
        <taxon>Dilleniales</taxon>
        <taxon>Dilleniaceae</taxon>
        <taxon>Dillenia</taxon>
    </lineage>
</organism>
<protein>
    <submittedName>
        <fullName evidence="3">Transcription factor, K-box</fullName>
    </submittedName>
</protein>
<keyword evidence="4" id="KW-1185">Reference proteome</keyword>
<keyword evidence="1" id="KW-0175">Coiled coil</keyword>
<evidence type="ECO:0000259" key="2">
    <source>
        <dbReference type="Pfam" id="PF01486"/>
    </source>
</evidence>
<sequence length="183" mass="21003">MSRYLLIRRCPSYCCVLANEKINKITDRHRLHYSAENNDQLAQPSLYLQVVQWLQDARTYEWLMKNFMGICPFLFGKQMRGEELKDLSVEELKGLEQLVERGLNRVMVMKREKIINEISALERKMANLLENAQALFAEQGRSCESVITNICSTANAPSDHEVSDISLKLGGGGIMQSLYSFKH</sequence>
<proteinExistence type="predicted"/>
<feature type="coiled-coil region" evidence="1">
    <location>
        <begin position="111"/>
        <end position="138"/>
    </location>
</feature>
<accession>A0AAN8WGZ5</accession>
<dbReference type="InterPro" id="IPR002487">
    <property type="entry name" value="TF_Kbox"/>
</dbReference>
<comment type="caution">
    <text evidence="3">The sequence shown here is derived from an EMBL/GenBank/DDBJ whole genome shotgun (WGS) entry which is preliminary data.</text>
</comment>
<dbReference type="Proteomes" id="UP001370490">
    <property type="component" value="Unassembled WGS sequence"/>
</dbReference>
<evidence type="ECO:0000256" key="1">
    <source>
        <dbReference type="SAM" id="Coils"/>
    </source>
</evidence>
<dbReference type="GO" id="GO:0005634">
    <property type="term" value="C:nucleus"/>
    <property type="evidence" value="ECO:0007669"/>
    <property type="project" value="InterPro"/>
</dbReference>
<gene>
    <name evidence="3" type="ORF">RJ641_013351</name>
</gene>